<protein>
    <submittedName>
        <fullName evidence="2">Uncharacterized protein</fullName>
    </submittedName>
</protein>
<dbReference type="Proteomes" id="UP001385951">
    <property type="component" value="Unassembled WGS sequence"/>
</dbReference>
<feature type="region of interest" description="Disordered" evidence="1">
    <location>
        <begin position="1"/>
        <end position="46"/>
    </location>
</feature>
<evidence type="ECO:0000313" key="2">
    <source>
        <dbReference type="EMBL" id="KAK7679535.1"/>
    </source>
</evidence>
<name>A0AAW0FKJ2_9APHY</name>
<organism evidence="2 3">
    <name type="scientific">Cerrena zonata</name>
    <dbReference type="NCBI Taxonomy" id="2478898"/>
    <lineage>
        <taxon>Eukaryota</taxon>
        <taxon>Fungi</taxon>
        <taxon>Dikarya</taxon>
        <taxon>Basidiomycota</taxon>
        <taxon>Agaricomycotina</taxon>
        <taxon>Agaricomycetes</taxon>
        <taxon>Polyporales</taxon>
        <taxon>Cerrenaceae</taxon>
        <taxon>Cerrena</taxon>
    </lineage>
</organism>
<feature type="compositionally biased region" description="Polar residues" evidence="1">
    <location>
        <begin position="1"/>
        <end position="22"/>
    </location>
</feature>
<gene>
    <name evidence="2" type="ORF">QCA50_017436</name>
</gene>
<proteinExistence type="predicted"/>
<reference evidence="2 3" key="1">
    <citation type="submission" date="2022-09" db="EMBL/GenBank/DDBJ databases">
        <authorList>
            <person name="Palmer J.M."/>
        </authorList>
    </citation>
    <scope>NUCLEOTIDE SEQUENCE [LARGE SCALE GENOMIC DNA]</scope>
    <source>
        <strain evidence="2 3">DSM 7382</strain>
    </source>
</reference>
<comment type="caution">
    <text evidence="2">The sequence shown here is derived from an EMBL/GenBank/DDBJ whole genome shotgun (WGS) entry which is preliminary data.</text>
</comment>
<keyword evidence="3" id="KW-1185">Reference proteome</keyword>
<evidence type="ECO:0000313" key="3">
    <source>
        <dbReference type="Proteomes" id="UP001385951"/>
    </source>
</evidence>
<dbReference type="AlphaFoldDB" id="A0AAW0FKJ2"/>
<accession>A0AAW0FKJ2</accession>
<dbReference type="EMBL" id="JASBNA010000058">
    <property type="protein sequence ID" value="KAK7679535.1"/>
    <property type="molecule type" value="Genomic_DNA"/>
</dbReference>
<evidence type="ECO:0000256" key="1">
    <source>
        <dbReference type="SAM" id="MobiDB-lite"/>
    </source>
</evidence>
<sequence length="74" mass="8515">MYNLETGSTISLDETSPDTKSTIKAPYDNSDYANNNDNNNNDDDDEEVDLTMYTLLRRSELLKRRDSLEFVIGF</sequence>
<feature type="compositionally biased region" description="Low complexity" evidence="1">
    <location>
        <begin position="28"/>
        <end position="39"/>
    </location>
</feature>